<proteinExistence type="predicted"/>
<sequence>MLFLFYFTFAKNYRVDKRKRKCKNDCSNYKTEISQNNVFFRNSCISELYEPEIIDIQRELTDSDKFTPNNKEYKYSDSTYLINKDECNFPINWRRKCILYGKKKDMTNITFNDVYSFDGHFIDNFIELFNFNTINIIPSRFLQLKSFPKYQNIHFNIHVDHDFYLNSDQFPRLFNIINVDKSMCSITGKGNILFVHSHFMKDVRKFCNIDENINLKLVASFPAVYACVGQSNLDNCKEKINNASITENAEWIWLRNIKTCRTISSLKECYVVDEQINPVFSADNEITFRIVSNSIIQKFSGPIVFNKNGYRSLQAHNHTRKFTAFHLFYILFIPWMHLFAGSIYK</sequence>
<evidence type="ECO:0000256" key="1">
    <source>
        <dbReference type="SAM" id="Phobius"/>
    </source>
</evidence>
<gene>
    <name evidence="2" type="ORF">M9Y10_001549</name>
</gene>
<evidence type="ECO:0000313" key="2">
    <source>
        <dbReference type="EMBL" id="KAK8899239.1"/>
    </source>
</evidence>
<dbReference type="EMBL" id="JAPFFF010000001">
    <property type="protein sequence ID" value="KAK8899239.1"/>
    <property type="molecule type" value="Genomic_DNA"/>
</dbReference>
<protein>
    <submittedName>
        <fullName evidence="2">Uncharacterized protein</fullName>
    </submittedName>
</protein>
<keyword evidence="3" id="KW-1185">Reference proteome</keyword>
<comment type="caution">
    <text evidence="2">The sequence shown here is derived from an EMBL/GenBank/DDBJ whole genome shotgun (WGS) entry which is preliminary data.</text>
</comment>
<keyword evidence="1" id="KW-0472">Membrane</keyword>
<reference evidence="2 3" key="1">
    <citation type="submission" date="2024-04" db="EMBL/GenBank/DDBJ databases">
        <title>Tritrichomonas musculus Genome.</title>
        <authorList>
            <person name="Alves-Ferreira E."/>
            <person name="Grigg M."/>
            <person name="Lorenzi H."/>
            <person name="Galac M."/>
        </authorList>
    </citation>
    <scope>NUCLEOTIDE SEQUENCE [LARGE SCALE GENOMIC DNA]</scope>
    <source>
        <strain evidence="2 3">EAF2021</strain>
    </source>
</reference>
<feature type="transmembrane region" description="Helical" evidence="1">
    <location>
        <begin position="324"/>
        <end position="344"/>
    </location>
</feature>
<dbReference type="Proteomes" id="UP001470230">
    <property type="component" value="Unassembled WGS sequence"/>
</dbReference>
<keyword evidence="1" id="KW-1133">Transmembrane helix</keyword>
<evidence type="ECO:0000313" key="3">
    <source>
        <dbReference type="Proteomes" id="UP001470230"/>
    </source>
</evidence>
<accession>A0ABR2L7F7</accession>
<organism evidence="2 3">
    <name type="scientific">Tritrichomonas musculus</name>
    <dbReference type="NCBI Taxonomy" id="1915356"/>
    <lineage>
        <taxon>Eukaryota</taxon>
        <taxon>Metamonada</taxon>
        <taxon>Parabasalia</taxon>
        <taxon>Tritrichomonadida</taxon>
        <taxon>Tritrichomonadidae</taxon>
        <taxon>Tritrichomonas</taxon>
    </lineage>
</organism>
<keyword evidence="1" id="KW-0812">Transmembrane</keyword>
<name>A0ABR2L7F7_9EUKA</name>